<evidence type="ECO:0000313" key="10">
    <source>
        <dbReference type="EMBL" id="KFD49601.1"/>
    </source>
</evidence>
<evidence type="ECO:0000256" key="2">
    <source>
        <dbReference type="ARBA" id="ARBA00012313"/>
    </source>
</evidence>
<dbReference type="PROSITE" id="PS50292">
    <property type="entry name" value="PEROXIDASE_3"/>
    <property type="match status" value="1"/>
</dbReference>
<evidence type="ECO:0000256" key="5">
    <source>
        <dbReference type="ARBA" id="ARBA00022729"/>
    </source>
</evidence>
<evidence type="ECO:0000256" key="4">
    <source>
        <dbReference type="ARBA" id="ARBA00022723"/>
    </source>
</evidence>
<dbReference type="PANTHER" id="PTHR11475">
    <property type="entry name" value="OXIDASE/PEROXIDASE"/>
    <property type="match status" value="1"/>
</dbReference>
<comment type="caution">
    <text evidence="8">Lacks conserved residue(s) required for the propagation of feature annotation.</text>
</comment>
<evidence type="ECO:0000256" key="1">
    <source>
        <dbReference type="ARBA" id="ARBA00000189"/>
    </source>
</evidence>
<dbReference type="PROSITE" id="PS51670">
    <property type="entry name" value="SHKT"/>
    <property type="match status" value="1"/>
</dbReference>
<dbReference type="SMART" id="SM00254">
    <property type="entry name" value="ShKT"/>
    <property type="match status" value="1"/>
</dbReference>
<dbReference type="GO" id="GO:0140825">
    <property type="term" value="F:lactoperoxidase activity"/>
    <property type="evidence" value="ECO:0007669"/>
    <property type="project" value="UniProtKB-EC"/>
</dbReference>
<keyword evidence="3" id="KW-0560">Oxidoreductase</keyword>
<dbReference type="GO" id="GO:0020037">
    <property type="term" value="F:heme binding"/>
    <property type="evidence" value="ECO:0007669"/>
    <property type="project" value="InterPro"/>
</dbReference>
<dbReference type="GO" id="GO:0005615">
    <property type="term" value="C:extracellular space"/>
    <property type="evidence" value="ECO:0007669"/>
    <property type="project" value="TreeGrafter"/>
</dbReference>
<evidence type="ECO:0000256" key="8">
    <source>
        <dbReference type="PROSITE-ProRule" id="PRU01005"/>
    </source>
</evidence>
<sequence>MQFHSVAHHLGAAVPSTRCHLNVTAVNLLYSGTFNAIWLFQKSSSSQSGHTYLNRGNDENEAYPFVNLLTNCSFSAFSSCREPVTRNFRCKANNCCDHHEWCEFWAGIGECDTNASWMKLNCMISCTGCLSFPDNQTQFINQRVQSFARPISANMFMNPMRPRRGHDPEFCEQVMRLNASERLAKLAENGAIVLFEDATSRRLTSARDMVTSNQQLGCQREQDGANCRRNLCFHALYRTMDGTCNNLRNPLWGAAGTAFQRILPPVYEDGIGSPVSSHTKDRPSAREATRFLLSSPQLVTSGKWNMLLMQFGQFIVHDTSRTSLLPSDRCGSCMEIPGRCFPIKVENFDPRFGCARPPCCLFFTRSSPLCGTGQSSSREQVNENTAFLDGSAVYSSSLPDSLRLKEPKIGTMRFTFFNNHVVPPFNDKACFGPNNCNANFDIGDNRATIFIALVAVHTLFIREHNRLTEELRFINPTWPPERLFLESRKIIGAMIQVITYKEWLPKILGVRYHSLIPPYTGYDATVNPSIINEFTTAAMRFGHGMITEFYERVDDRGNSIPSAKMRWGDFLHSIRNFPLKFLVVIGGVLKPAKLLFEGGVEPLLRGLLTMEVKRPQRVTTSVTENMFGSTDLASTNVQRGRDHGLASYNHFRQYCGLKRAQNFDDLSNEILDPNLRNNLQQGFRDVDNIDLYVGGLLEDPVIDGLVGPTFGCLISEQFRRLRDGDRFWYQNPEIFSPQQLEELEKFTIARLMCNNMKNLNKVPRDGSTICAISSSFRLTSLQTAAHSQPLFHYLGSGASALTDAHDRASGTRTVRLDLSTNSLLLRLLPVENALVRDLATKYLTPVDGREEPGGIDG</sequence>
<dbReference type="InterPro" id="IPR003582">
    <property type="entry name" value="ShKT_dom"/>
</dbReference>
<feature type="binding site" description="axial binding residue" evidence="7">
    <location>
        <position position="543"/>
    </location>
    <ligand>
        <name>heme b</name>
        <dbReference type="ChEBI" id="CHEBI:60344"/>
    </ligand>
    <ligandPart>
        <name>Fe</name>
        <dbReference type="ChEBI" id="CHEBI:18248"/>
    </ligandPart>
</feature>
<evidence type="ECO:0000256" key="7">
    <source>
        <dbReference type="PIRSR" id="PIRSR619791-2"/>
    </source>
</evidence>
<keyword evidence="7" id="KW-0349">Heme</keyword>
<protein>
    <recommendedName>
        <fullName evidence="2">peroxidase</fullName>
        <ecNumber evidence="2">1.11.1.7</ecNumber>
    </recommendedName>
</protein>
<reference evidence="11 12" key="1">
    <citation type="journal article" date="2014" name="Nat. Genet.">
        <title>Genome and transcriptome of the porcine whipworm Trichuris suis.</title>
        <authorList>
            <person name="Jex A.R."/>
            <person name="Nejsum P."/>
            <person name="Schwarz E.M."/>
            <person name="Hu L."/>
            <person name="Young N.D."/>
            <person name="Hall R.S."/>
            <person name="Korhonen P.K."/>
            <person name="Liao S."/>
            <person name="Thamsborg S."/>
            <person name="Xia J."/>
            <person name="Xu P."/>
            <person name="Wang S."/>
            <person name="Scheerlinck J.P."/>
            <person name="Hofmann A."/>
            <person name="Sternberg P.W."/>
            <person name="Wang J."/>
            <person name="Gasser R.B."/>
        </authorList>
    </citation>
    <scope>NUCLEOTIDE SEQUENCE [LARGE SCALE GENOMIC DNA]</scope>
    <source>
        <strain evidence="11">DCEP-RM93F</strain>
        <strain evidence="10">DCEP-RM93M</strain>
    </source>
</reference>
<keyword evidence="3" id="KW-0575">Peroxidase</keyword>
<dbReference type="EMBL" id="KL367490">
    <property type="protein sequence ID" value="KFD70164.1"/>
    <property type="molecule type" value="Genomic_DNA"/>
</dbReference>
<keyword evidence="12" id="KW-1185">Reference proteome</keyword>
<feature type="domain" description="ShKT" evidence="9">
    <location>
        <begin position="95"/>
        <end position="129"/>
    </location>
</feature>
<dbReference type="EC" id="1.11.1.7" evidence="2"/>
<dbReference type="FunFam" id="1.10.640.10:FF:000007">
    <property type="entry name" value="Peroxidase mlt-7"/>
    <property type="match status" value="1"/>
</dbReference>
<organism evidence="11">
    <name type="scientific">Trichuris suis</name>
    <name type="common">pig whipworm</name>
    <dbReference type="NCBI Taxonomy" id="68888"/>
    <lineage>
        <taxon>Eukaryota</taxon>
        <taxon>Metazoa</taxon>
        <taxon>Ecdysozoa</taxon>
        <taxon>Nematoda</taxon>
        <taxon>Enoplea</taxon>
        <taxon>Dorylaimia</taxon>
        <taxon>Trichinellida</taxon>
        <taxon>Trichuridae</taxon>
        <taxon>Trichuris</taxon>
    </lineage>
</organism>
<keyword evidence="4 7" id="KW-0479">Metal-binding</keyword>
<keyword evidence="7" id="KW-0408">Iron</keyword>
<dbReference type="InterPro" id="IPR037120">
    <property type="entry name" value="Haem_peroxidase_sf_animal"/>
</dbReference>
<keyword evidence="5" id="KW-0732">Signal</keyword>
<dbReference type="PRINTS" id="PR00457">
    <property type="entry name" value="ANPEROXIDASE"/>
</dbReference>
<dbReference type="GO" id="GO:0006979">
    <property type="term" value="P:response to oxidative stress"/>
    <property type="evidence" value="ECO:0007669"/>
    <property type="project" value="InterPro"/>
</dbReference>
<dbReference type="InterPro" id="IPR010255">
    <property type="entry name" value="Haem_peroxidase_sf"/>
</dbReference>
<dbReference type="EMBL" id="KL363267">
    <property type="protein sequence ID" value="KFD49601.1"/>
    <property type="molecule type" value="Genomic_DNA"/>
</dbReference>
<evidence type="ECO:0000313" key="12">
    <source>
        <dbReference type="Proteomes" id="UP000030764"/>
    </source>
</evidence>
<dbReference type="PANTHER" id="PTHR11475:SF61">
    <property type="entry name" value="PEROXIDASE MLT-7"/>
    <property type="match status" value="1"/>
</dbReference>
<evidence type="ECO:0000256" key="3">
    <source>
        <dbReference type="ARBA" id="ARBA00022559"/>
    </source>
</evidence>
<feature type="disulfide bond" evidence="8">
    <location>
        <begin position="95"/>
        <end position="129"/>
    </location>
</feature>
<accession>A0A085NL18</accession>
<dbReference type="InterPro" id="IPR019791">
    <property type="entry name" value="Haem_peroxidase_animal"/>
</dbReference>
<proteinExistence type="predicted"/>
<dbReference type="GO" id="GO:0046872">
    <property type="term" value="F:metal ion binding"/>
    <property type="evidence" value="ECO:0007669"/>
    <property type="project" value="UniProtKB-KW"/>
</dbReference>
<evidence type="ECO:0000259" key="9">
    <source>
        <dbReference type="PROSITE" id="PS51670"/>
    </source>
</evidence>
<name>A0A085NL18_9BILA</name>
<comment type="catalytic activity">
    <reaction evidence="1">
        <text>2 a phenolic donor + H2O2 = 2 a phenolic radical donor + 2 H2O</text>
        <dbReference type="Rhea" id="RHEA:56136"/>
        <dbReference type="ChEBI" id="CHEBI:15377"/>
        <dbReference type="ChEBI" id="CHEBI:16240"/>
        <dbReference type="ChEBI" id="CHEBI:139520"/>
        <dbReference type="ChEBI" id="CHEBI:139521"/>
        <dbReference type="EC" id="1.11.1.7"/>
    </reaction>
</comment>
<dbReference type="CDD" id="cd09823">
    <property type="entry name" value="peroxinectin_like"/>
    <property type="match status" value="1"/>
</dbReference>
<evidence type="ECO:0000256" key="6">
    <source>
        <dbReference type="ARBA" id="ARBA00023157"/>
    </source>
</evidence>
<gene>
    <name evidence="10" type="ORF">M513_09544</name>
    <name evidence="11" type="ORF">M514_09544</name>
</gene>
<dbReference type="Proteomes" id="UP000030764">
    <property type="component" value="Unassembled WGS sequence"/>
</dbReference>
<dbReference type="SUPFAM" id="SSF48113">
    <property type="entry name" value="Heme-dependent peroxidases"/>
    <property type="match status" value="1"/>
</dbReference>
<dbReference type="Gene3D" id="1.10.640.10">
    <property type="entry name" value="Haem peroxidase domain superfamily, animal type"/>
    <property type="match status" value="1"/>
</dbReference>
<dbReference type="Proteomes" id="UP000030758">
    <property type="component" value="Unassembled WGS sequence"/>
</dbReference>
<dbReference type="AlphaFoldDB" id="A0A085NL18"/>
<dbReference type="Pfam" id="PF03098">
    <property type="entry name" value="An_peroxidase"/>
    <property type="match status" value="1"/>
</dbReference>
<keyword evidence="6 8" id="KW-1015">Disulfide bond</keyword>
<evidence type="ECO:0000313" key="11">
    <source>
        <dbReference type="EMBL" id="KFD70164.1"/>
    </source>
</evidence>